<organism evidence="1 2">
    <name type="scientific">Nibricoccus aquaticus</name>
    <dbReference type="NCBI Taxonomy" id="2576891"/>
    <lineage>
        <taxon>Bacteria</taxon>
        <taxon>Pseudomonadati</taxon>
        <taxon>Verrucomicrobiota</taxon>
        <taxon>Opitutia</taxon>
        <taxon>Opitutales</taxon>
        <taxon>Opitutaceae</taxon>
        <taxon>Nibricoccus</taxon>
    </lineage>
</organism>
<protein>
    <submittedName>
        <fullName evidence="1">Phytanoyl-CoA dioxygenase</fullName>
    </submittedName>
</protein>
<proteinExistence type="predicted"/>
<keyword evidence="1" id="KW-0560">Oxidoreductase</keyword>
<reference evidence="1 2" key="1">
    <citation type="submission" date="2017-09" db="EMBL/GenBank/DDBJ databases">
        <title>Complete genome sequence of Verrucomicrobial strain HZ-65, isolated from freshwater.</title>
        <authorList>
            <person name="Choi A."/>
        </authorList>
    </citation>
    <scope>NUCLEOTIDE SEQUENCE [LARGE SCALE GENOMIC DNA]</scope>
    <source>
        <strain evidence="1 2">HZ-65</strain>
    </source>
</reference>
<dbReference type="Proteomes" id="UP000217265">
    <property type="component" value="Chromosome"/>
</dbReference>
<sequence>MSHPTDTLPQLYSYGHELDMAEDKVGWLRESNDAADDMEELHRRFEEDGYLYMPGYLDRDEVLAARASLTDRLAEAGVLDPAYPTIDGVCKPGSGYVFKPEITANNPAIQNLLYSGRLPEFYSKFLNEPIRHYDFTWLRAIGPGKGTNPHCDLPYMGRGTHSHMTCWVPYGDISLTLGGLMILEGSHKRMDLLKNYVYRDVDGFCENKPKEVETAKAGKWSFSGSLSHNPPVVREKFGGRWLTTEFKAGDFITFGMFLVHASLDNRTENRLRISSDARYQRASEPIDERWVGINPPGHSTAGKRGRIC</sequence>
<dbReference type="GO" id="GO:0016706">
    <property type="term" value="F:2-oxoglutarate-dependent dioxygenase activity"/>
    <property type="evidence" value="ECO:0007669"/>
    <property type="project" value="UniProtKB-ARBA"/>
</dbReference>
<accession>A0A290QJW2</accession>
<keyword evidence="1" id="KW-0223">Dioxygenase</keyword>
<dbReference type="SUPFAM" id="SSF51197">
    <property type="entry name" value="Clavaminate synthase-like"/>
    <property type="match status" value="1"/>
</dbReference>
<keyword evidence="2" id="KW-1185">Reference proteome</keyword>
<dbReference type="Gene3D" id="2.60.120.620">
    <property type="entry name" value="q2cbj1_9rhob like domain"/>
    <property type="match status" value="1"/>
</dbReference>
<dbReference type="PANTHER" id="PTHR40128:SF1">
    <property type="entry name" value="PHYTANOYL-COA HYDROXYLASE"/>
    <property type="match status" value="1"/>
</dbReference>
<dbReference type="KEGG" id="vbh:CMV30_12000"/>
<name>A0A290QJW2_9BACT</name>
<evidence type="ECO:0000313" key="2">
    <source>
        <dbReference type="Proteomes" id="UP000217265"/>
    </source>
</evidence>
<dbReference type="OrthoDB" id="183023at2"/>
<evidence type="ECO:0000313" key="1">
    <source>
        <dbReference type="EMBL" id="ATC64621.1"/>
    </source>
</evidence>
<dbReference type="PANTHER" id="PTHR40128">
    <property type="entry name" value="EXPRESSED PROTEIN"/>
    <property type="match status" value="1"/>
</dbReference>
<dbReference type="Pfam" id="PF05721">
    <property type="entry name" value="PhyH"/>
    <property type="match status" value="1"/>
</dbReference>
<dbReference type="InterPro" id="IPR008775">
    <property type="entry name" value="Phytyl_CoA_dOase-like"/>
</dbReference>
<dbReference type="RefSeq" id="WP_096056252.1">
    <property type="nucleotide sequence ID" value="NZ_CP023344.1"/>
</dbReference>
<dbReference type="EMBL" id="CP023344">
    <property type="protein sequence ID" value="ATC64621.1"/>
    <property type="molecule type" value="Genomic_DNA"/>
</dbReference>
<dbReference type="AlphaFoldDB" id="A0A290QJW2"/>
<gene>
    <name evidence="1" type="ORF">CMV30_12000</name>
</gene>